<dbReference type="EMBL" id="LNYH01000030">
    <property type="protein sequence ID" value="KTD30542.1"/>
    <property type="molecule type" value="Genomic_DNA"/>
</dbReference>
<keyword evidence="9" id="KW-0406">Ion transport</keyword>
<evidence type="ECO:0000256" key="6">
    <source>
        <dbReference type="ARBA" id="ARBA00022692"/>
    </source>
</evidence>
<comment type="similarity">
    <text evidence="2">Belongs to the monovalent cation:proton antiporter 1 (CPA1) transporter (TC 2.A.36) family.</text>
</comment>
<keyword evidence="5" id="KW-1003">Cell membrane</keyword>
<keyword evidence="11" id="KW-0739">Sodium transport</keyword>
<feature type="transmembrane region" description="Helical" evidence="12">
    <location>
        <begin position="160"/>
        <end position="180"/>
    </location>
</feature>
<evidence type="ECO:0000256" key="8">
    <source>
        <dbReference type="ARBA" id="ARBA00023053"/>
    </source>
</evidence>
<evidence type="ECO:0000313" key="15">
    <source>
        <dbReference type="Proteomes" id="UP000054761"/>
    </source>
</evidence>
<dbReference type="OrthoDB" id="9774146at2"/>
<evidence type="ECO:0000256" key="5">
    <source>
        <dbReference type="ARBA" id="ARBA00022475"/>
    </source>
</evidence>
<dbReference type="AlphaFoldDB" id="A0A0W0WE58"/>
<feature type="transmembrane region" description="Helical" evidence="12">
    <location>
        <begin position="119"/>
        <end position="139"/>
    </location>
</feature>
<feature type="transmembrane region" description="Helical" evidence="12">
    <location>
        <begin position="60"/>
        <end position="78"/>
    </location>
</feature>
<gene>
    <name evidence="14" type="primary">apnhaP</name>
    <name evidence="14" type="ORF">Lisr_0724</name>
</gene>
<evidence type="ECO:0000313" key="14">
    <source>
        <dbReference type="EMBL" id="KTD30542.1"/>
    </source>
</evidence>
<name>A0A0W0WE58_9GAMM</name>
<keyword evidence="6 12" id="KW-0812">Transmembrane</keyword>
<evidence type="ECO:0000256" key="9">
    <source>
        <dbReference type="ARBA" id="ARBA00023065"/>
    </source>
</evidence>
<dbReference type="GO" id="GO:0051453">
    <property type="term" value="P:regulation of intracellular pH"/>
    <property type="evidence" value="ECO:0007669"/>
    <property type="project" value="TreeGrafter"/>
</dbReference>
<dbReference type="RefSeq" id="WP_058501101.1">
    <property type="nucleotide sequence ID" value="NZ_CAAAJA010000059.1"/>
</dbReference>
<dbReference type="InterPro" id="IPR018422">
    <property type="entry name" value="Cation/H_exchanger_CPA1"/>
</dbReference>
<comment type="subcellular location">
    <subcellularLocation>
        <location evidence="1">Cell membrane</location>
        <topology evidence="1">Multi-pass membrane protein</topology>
    </subcellularLocation>
</comment>
<dbReference type="InterPro" id="IPR006153">
    <property type="entry name" value="Cation/H_exchanger_TM"/>
</dbReference>
<feature type="transmembrane region" description="Helical" evidence="12">
    <location>
        <begin position="90"/>
        <end position="113"/>
    </location>
</feature>
<dbReference type="STRING" id="454.Lisr_0724"/>
<evidence type="ECO:0000256" key="12">
    <source>
        <dbReference type="SAM" id="Phobius"/>
    </source>
</evidence>
<evidence type="ECO:0000259" key="13">
    <source>
        <dbReference type="Pfam" id="PF00999"/>
    </source>
</evidence>
<dbReference type="Pfam" id="PF00999">
    <property type="entry name" value="Na_H_Exchanger"/>
    <property type="match status" value="1"/>
</dbReference>
<feature type="transmembrane region" description="Helical" evidence="12">
    <location>
        <begin position="186"/>
        <end position="209"/>
    </location>
</feature>
<feature type="transmembrane region" description="Helical" evidence="12">
    <location>
        <begin position="274"/>
        <end position="294"/>
    </location>
</feature>
<keyword evidence="7 12" id="KW-1133">Transmembrane helix</keyword>
<evidence type="ECO:0000256" key="10">
    <source>
        <dbReference type="ARBA" id="ARBA00023136"/>
    </source>
</evidence>
<keyword evidence="3" id="KW-0813">Transport</keyword>
<evidence type="ECO:0000256" key="4">
    <source>
        <dbReference type="ARBA" id="ARBA00022449"/>
    </source>
</evidence>
<feature type="transmembrane region" description="Helical" evidence="12">
    <location>
        <begin position="365"/>
        <end position="391"/>
    </location>
</feature>
<dbReference type="GO" id="GO:0015385">
    <property type="term" value="F:sodium:proton antiporter activity"/>
    <property type="evidence" value="ECO:0007669"/>
    <property type="project" value="InterPro"/>
</dbReference>
<evidence type="ECO:0000256" key="1">
    <source>
        <dbReference type="ARBA" id="ARBA00004651"/>
    </source>
</evidence>
<proteinExistence type="inferred from homology"/>
<keyword evidence="8" id="KW-0915">Sodium</keyword>
<evidence type="ECO:0000256" key="7">
    <source>
        <dbReference type="ARBA" id="ARBA00022989"/>
    </source>
</evidence>
<dbReference type="GO" id="GO:0005886">
    <property type="term" value="C:plasma membrane"/>
    <property type="evidence" value="ECO:0007669"/>
    <property type="project" value="UniProtKB-SubCell"/>
</dbReference>
<dbReference type="PANTHER" id="PTHR10110">
    <property type="entry name" value="SODIUM/HYDROGEN EXCHANGER"/>
    <property type="match status" value="1"/>
</dbReference>
<protein>
    <submittedName>
        <fullName evidence="14">Na(+)/H(+) antiporter ApNhaP</fullName>
    </submittedName>
</protein>
<feature type="domain" description="Cation/H+ exchanger transmembrane" evidence="13">
    <location>
        <begin position="15"/>
        <end position="385"/>
    </location>
</feature>
<keyword evidence="10 12" id="KW-0472">Membrane</keyword>
<sequence>MVFTVLAAIMCLALASAIKLWANKWFISYPVIMTLAGFLSSEVLVALGVDTGLRYYHVDWLISAFLVPTIIFNTALSFNEQSLYKDKIYFIYLITGTYGLTILIATILLYFSMNHPSGFPWFAALLTGCILAATNTRVISDLLKNSGISMRLLSLLKGESLINSVLSLSIVSFLLSRLTPQTEAHYHLWLTQLFITFIVPVITGIGLGVFAKRLLSKNKDAIASILFLVSCVYGLYFINSILFSASGSIAVFVFGLFSKPFVEKNLVIKQYWLANSFLATLLMFFILGMTVTVTMFSERWLAMIIGIAAILMSRFLSLTAGFSLISKKTTQQVITLKEQLLLSASGTCGALAIALAFMLPETLDYWWTIQSIVFGVVLFSIFVQAPLAAYWQKTRLNDSSSCEKSP</sequence>
<evidence type="ECO:0000256" key="3">
    <source>
        <dbReference type="ARBA" id="ARBA00022448"/>
    </source>
</evidence>
<evidence type="ECO:0000256" key="2">
    <source>
        <dbReference type="ARBA" id="ARBA00007367"/>
    </source>
</evidence>
<dbReference type="PANTHER" id="PTHR10110:SF195">
    <property type="entry name" value="NA(+)_H(+) ANTIPORTER NHAS2"/>
    <property type="match status" value="1"/>
</dbReference>
<comment type="caution">
    <text evidence="14">The sequence shown here is derived from an EMBL/GenBank/DDBJ whole genome shotgun (WGS) entry which is preliminary data.</text>
</comment>
<keyword evidence="15" id="KW-1185">Reference proteome</keyword>
<evidence type="ECO:0000256" key="11">
    <source>
        <dbReference type="ARBA" id="ARBA00023201"/>
    </source>
</evidence>
<dbReference type="PATRIC" id="fig|454.4.peg.779"/>
<keyword evidence="4" id="KW-0050">Antiport</keyword>
<dbReference type="GO" id="GO:0015386">
    <property type="term" value="F:potassium:proton antiporter activity"/>
    <property type="evidence" value="ECO:0007669"/>
    <property type="project" value="TreeGrafter"/>
</dbReference>
<dbReference type="GO" id="GO:0098719">
    <property type="term" value="P:sodium ion import across plasma membrane"/>
    <property type="evidence" value="ECO:0007669"/>
    <property type="project" value="TreeGrafter"/>
</dbReference>
<reference evidence="14 15" key="1">
    <citation type="submission" date="2015-11" db="EMBL/GenBank/DDBJ databases">
        <title>Genomic analysis of 38 Legionella species identifies large and diverse effector repertoires.</title>
        <authorList>
            <person name="Burstein D."/>
            <person name="Amaro F."/>
            <person name="Zusman T."/>
            <person name="Lifshitz Z."/>
            <person name="Cohen O."/>
            <person name="Gilbert J.A."/>
            <person name="Pupko T."/>
            <person name="Shuman H.A."/>
            <person name="Segal G."/>
        </authorList>
    </citation>
    <scope>NUCLEOTIDE SEQUENCE [LARGE SCALE GENOMIC DNA]</scope>
    <source>
        <strain evidence="14 15">Bercovier 4</strain>
    </source>
</reference>
<accession>A0A0W0WE58</accession>
<organism evidence="14 15">
    <name type="scientific">Legionella israelensis</name>
    <dbReference type="NCBI Taxonomy" id="454"/>
    <lineage>
        <taxon>Bacteria</taxon>
        <taxon>Pseudomonadati</taxon>
        <taxon>Pseudomonadota</taxon>
        <taxon>Gammaproteobacteria</taxon>
        <taxon>Legionellales</taxon>
        <taxon>Legionellaceae</taxon>
        <taxon>Legionella</taxon>
    </lineage>
</organism>
<feature type="transmembrane region" description="Helical" evidence="12">
    <location>
        <begin position="340"/>
        <end position="359"/>
    </location>
</feature>
<dbReference type="Proteomes" id="UP000054761">
    <property type="component" value="Unassembled WGS sequence"/>
</dbReference>
<feature type="transmembrane region" description="Helical" evidence="12">
    <location>
        <begin position="300"/>
        <end position="319"/>
    </location>
</feature>
<feature type="transmembrane region" description="Helical" evidence="12">
    <location>
        <begin position="221"/>
        <end position="238"/>
    </location>
</feature>